<dbReference type="EMBL" id="SPHZ02000003">
    <property type="protein sequence ID" value="KAF0924812.1"/>
    <property type="molecule type" value="Genomic_DNA"/>
</dbReference>
<dbReference type="PANTHER" id="PTHR11945:SF776">
    <property type="entry name" value="AGAMOUS-LIKE 50-RELATED"/>
    <property type="match status" value="1"/>
</dbReference>
<name>A0A6G1EK77_9ORYZ</name>
<dbReference type="InterPro" id="IPR033897">
    <property type="entry name" value="SRF-like_MADS-box"/>
</dbReference>
<proteinExistence type="predicted"/>
<evidence type="ECO:0000259" key="8">
    <source>
        <dbReference type="PROSITE" id="PS50066"/>
    </source>
</evidence>
<gene>
    <name evidence="9" type="ORF">E2562_014918</name>
</gene>
<evidence type="ECO:0000256" key="4">
    <source>
        <dbReference type="ARBA" id="ARBA00023163"/>
    </source>
</evidence>
<evidence type="ECO:0000256" key="3">
    <source>
        <dbReference type="ARBA" id="ARBA00023125"/>
    </source>
</evidence>
<reference evidence="9 10" key="1">
    <citation type="submission" date="2019-11" db="EMBL/GenBank/DDBJ databases">
        <title>Whole genome sequence of Oryza granulata.</title>
        <authorList>
            <person name="Li W."/>
        </authorList>
    </citation>
    <scope>NUCLEOTIDE SEQUENCE [LARGE SCALE GENOMIC DNA]</scope>
    <source>
        <strain evidence="10">cv. Menghai</strain>
        <tissue evidence="9">Leaf</tissue>
    </source>
</reference>
<dbReference type="GO" id="GO:0000981">
    <property type="term" value="F:DNA-binding transcription factor activity, RNA polymerase II-specific"/>
    <property type="evidence" value="ECO:0007669"/>
    <property type="project" value="InterPro"/>
</dbReference>
<feature type="region of interest" description="Disordered" evidence="7">
    <location>
        <begin position="170"/>
        <end position="237"/>
    </location>
</feature>
<evidence type="ECO:0000313" key="9">
    <source>
        <dbReference type="EMBL" id="KAF0924812.1"/>
    </source>
</evidence>
<dbReference type="CDD" id="cd00266">
    <property type="entry name" value="MADS_SRF_like"/>
    <property type="match status" value="1"/>
</dbReference>
<evidence type="ECO:0000256" key="6">
    <source>
        <dbReference type="SAM" id="Coils"/>
    </source>
</evidence>
<feature type="compositionally biased region" description="Pro residues" evidence="7">
    <location>
        <begin position="208"/>
        <end position="226"/>
    </location>
</feature>
<dbReference type="InterPro" id="IPR002100">
    <property type="entry name" value="TF_MADSbox"/>
</dbReference>
<dbReference type="SMART" id="SM00432">
    <property type="entry name" value="MADS"/>
    <property type="match status" value="1"/>
</dbReference>
<evidence type="ECO:0000313" key="10">
    <source>
        <dbReference type="Proteomes" id="UP000479710"/>
    </source>
</evidence>
<organism evidence="9 10">
    <name type="scientific">Oryza meyeriana var. granulata</name>
    <dbReference type="NCBI Taxonomy" id="110450"/>
    <lineage>
        <taxon>Eukaryota</taxon>
        <taxon>Viridiplantae</taxon>
        <taxon>Streptophyta</taxon>
        <taxon>Embryophyta</taxon>
        <taxon>Tracheophyta</taxon>
        <taxon>Spermatophyta</taxon>
        <taxon>Magnoliopsida</taxon>
        <taxon>Liliopsida</taxon>
        <taxon>Poales</taxon>
        <taxon>Poaceae</taxon>
        <taxon>BOP clade</taxon>
        <taxon>Oryzoideae</taxon>
        <taxon>Oryzeae</taxon>
        <taxon>Oryzinae</taxon>
        <taxon>Oryza</taxon>
        <taxon>Oryza meyeriana</taxon>
    </lineage>
</organism>
<feature type="domain" description="MADS-box" evidence="8">
    <location>
        <begin position="13"/>
        <end position="49"/>
    </location>
</feature>
<comment type="subcellular location">
    <subcellularLocation>
        <location evidence="1">Nucleus</location>
    </subcellularLocation>
</comment>
<feature type="coiled-coil region" evidence="6">
    <location>
        <begin position="84"/>
        <end position="132"/>
    </location>
</feature>
<dbReference type="GO" id="GO:0005634">
    <property type="term" value="C:nucleus"/>
    <property type="evidence" value="ECO:0007669"/>
    <property type="project" value="UniProtKB-SubCell"/>
</dbReference>
<dbReference type="SUPFAM" id="SSF55455">
    <property type="entry name" value="SRF-like"/>
    <property type="match status" value="1"/>
</dbReference>
<dbReference type="GO" id="GO:0000978">
    <property type="term" value="F:RNA polymerase II cis-regulatory region sequence-specific DNA binding"/>
    <property type="evidence" value="ECO:0007669"/>
    <property type="project" value="TreeGrafter"/>
</dbReference>
<dbReference type="Proteomes" id="UP000479710">
    <property type="component" value="Unassembled WGS sequence"/>
</dbReference>
<feature type="compositionally biased region" description="Pro residues" evidence="7">
    <location>
        <begin position="185"/>
        <end position="195"/>
    </location>
</feature>
<evidence type="ECO:0000256" key="7">
    <source>
        <dbReference type="SAM" id="MobiDB-lite"/>
    </source>
</evidence>
<dbReference type="InterPro" id="IPR036879">
    <property type="entry name" value="TF_MADSbox_sf"/>
</dbReference>
<dbReference type="Gene3D" id="3.40.1810.10">
    <property type="entry name" value="Transcription factor, MADS-box"/>
    <property type="match status" value="1"/>
</dbReference>
<evidence type="ECO:0000256" key="5">
    <source>
        <dbReference type="ARBA" id="ARBA00023242"/>
    </source>
</evidence>
<comment type="caution">
    <text evidence="9">The sequence shown here is derived from an EMBL/GenBank/DDBJ whole genome shotgun (WGS) entry which is preliminary data.</text>
</comment>
<keyword evidence="3" id="KW-0238">DNA-binding</keyword>
<dbReference type="AlphaFoldDB" id="A0A6G1EK77"/>
<keyword evidence="4" id="KW-0804">Transcription</keyword>
<dbReference type="PROSITE" id="PS50066">
    <property type="entry name" value="MADS_BOX_2"/>
    <property type="match status" value="1"/>
</dbReference>
<evidence type="ECO:0000256" key="1">
    <source>
        <dbReference type="ARBA" id="ARBA00004123"/>
    </source>
</evidence>
<evidence type="ECO:0000256" key="2">
    <source>
        <dbReference type="ARBA" id="ARBA00023015"/>
    </source>
</evidence>
<dbReference type="OrthoDB" id="679952at2759"/>
<accession>A0A6G1EK77</accession>
<dbReference type="GO" id="GO:0046983">
    <property type="term" value="F:protein dimerization activity"/>
    <property type="evidence" value="ECO:0007669"/>
    <property type="project" value="InterPro"/>
</dbReference>
<keyword evidence="5" id="KW-0539">Nucleus</keyword>
<dbReference type="Pfam" id="PF00319">
    <property type="entry name" value="SRF-TF"/>
    <property type="match status" value="1"/>
</dbReference>
<keyword evidence="10" id="KW-1185">Reference proteome</keyword>
<dbReference type="GO" id="GO:0045944">
    <property type="term" value="P:positive regulation of transcription by RNA polymerase II"/>
    <property type="evidence" value="ECO:0007669"/>
    <property type="project" value="InterPro"/>
</dbReference>
<sequence>MPRRARRTGAAYVDDERERDITFFKRRNGLFKGASDLSILTGASVAVVLEDQNRGKFHSLGTPLVQTVVDAALSHGEAAEPFADEQLKERLAPLERELAWLKDEAAEKKVMTEASKDRYKEAQEEEEEEEDSSMKKLFFSKPYKLSLDEMKELYASLVQIQEHVQVRLPPLRRHGGQPPIQGSSAPPPPPPPPQWPNLFGPHNQLLPVEPPPFIADQPPPPPPPAVGGPLWIPELPPPPPAGSPWARLFPLRPPRLAEMGPSLLESQQAPAQHNTQLAPLPPILEEAPLLQEPFLFFDEAPALGPLPATLQMPVEAHLPLEAPLFQEPFLVPDQAPVLAPLPPPLQMPVEAHIPLEAPLLQEPFLVPDQAALLAPLPAPLQMPVEAHLPLEAPLLQDPFLVPDQAPELAPLPATLQMPLEAHLPPAAEAYNQDLAEQQHPQGYENYYYMFENAELAQQLVAGAGDDGFAAAGNEDLFGYQQWAASPLYDGQIYFGTGLDNTGNIVGDHGGVPEDADMVDGGHETSSGWGNDITGPWF</sequence>
<protein>
    <recommendedName>
        <fullName evidence="8">MADS-box domain-containing protein</fullName>
    </recommendedName>
</protein>
<keyword evidence="6" id="KW-0175">Coiled coil</keyword>
<dbReference type="PANTHER" id="PTHR11945">
    <property type="entry name" value="MADS BOX PROTEIN"/>
    <property type="match status" value="1"/>
</dbReference>
<keyword evidence="2" id="KW-0805">Transcription regulation</keyword>